<evidence type="ECO:0000313" key="1">
    <source>
        <dbReference type="EMBL" id="PJA15620.1"/>
    </source>
</evidence>
<reference evidence="2" key="1">
    <citation type="submission" date="2017-09" db="EMBL/GenBank/DDBJ databases">
        <title>Depth-based differentiation of microbial function through sediment-hosted aquifers and enrichment of novel symbionts in the deep terrestrial subsurface.</title>
        <authorList>
            <person name="Probst A.J."/>
            <person name="Ladd B."/>
            <person name="Jarett J.K."/>
            <person name="Geller-Mcgrath D.E."/>
            <person name="Sieber C.M.K."/>
            <person name="Emerson J.B."/>
            <person name="Anantharaman K."/>
            <person name="Thomas B.C."/>
            <person name="Malmstrom R."/>
            <person name="Stieglmeier M."/>
            <person name="Klingl A."/>
            <person name="Woyke T."/>
            <person name="Ryan C.M."/>
            <person name="Banfield J.F."/>
        </authorList>
    </citation>
    <scope>NUCLEOTIDE SEQUENCE [LARGE SCALE GENOMIC DNA]</scope>
</reference>
<dbReference type="AlphaFoldDB" id="A0A2M7W338"/>
<proteinExistence type="predicted"/>
<protein>
    <submittedName>
        <fullName evidence="1">Uncharacterized protein</fullName>
    </submittedName>
</protein>
<dbReference type="EMBL" id="PFQB01000011">
    <property type="protein sequence ID" value="PJA15620.1"/>
    <property type="molecule type" value="Genomic_DNA"/>
</dbReference>
<sequence length="201" mass="22672">MSTDMFEYCNSLDARKAAELTLERQERLRSFFTSITTEAERASLGGDLSEEAWKQDLVGWKWRISRYKFARLYMKGSIHPHNAFYVLEVAHRRGKLNSPSKIPVRNRSKDYKLEVTMRLTKSMFVGEPSSDSFTARLLNGDSRCFVNGGNPESGQCFVQGTSSGKAELLQRVPGILHGVNSSSDSDTIAMAVRSFFLGQQR</sequence>
<gene>
    <name evidence="1" type="ORF">COX64_00550</name>
</gene>
<comment type="caution">
    <text evidence="1">The sequence shown here is derived from an EMBL/GenBank/DDBJ whole genome shotgun (WGS) entry which is preliminary data.</text>
</comment>
<evidence type="ECO:0000313" key="2">
    <source>
        <dbReference type="Proteomes" id="UP000228952"/>
    </source>
</evidence>
<name>A0A2M7W338_9BACT</name>
<organism evidence="1 2">
    <name type="scientific">Candidatus Dojkabacteria bacterium CG_4_10_14_0_2_um_filter_Dojkabacteria_WS6_41_15</name>
    <dbReference type="NCBI Taxonomy" id="2014249"/>
    <lineage>
        <taxon>Bacteria</taxon>
        <taxon>Candidatus Dojkabacteria</taxon>
    </lineage>
</organism>
<dbReference type="Proteomes" id="UP000228952">
    <property type="component" value="Unassembled WGS sequence"/>
</dbReference>
<accession>A0A2M7W338</accession>